<evidence type="ECO:0000313" key="2">
    <source>
        <dbReference type="Proteomes" id="UP000019132"/>
    </source>
</evidence>
<protein>
    <submittedName>
        <fullName evidence="1">Uncharacterized protein</fullName>
    </submittedName>
</protein>
<dbReference type="VEuPathDB" id="FungiDB:PYU1_G011419"/>
<dbReference type="EnsemblProtists" id="PYU1_T011444">
    <property type="protein sequence ID" value="PYU1_T011444"/>
    <property type="gene ID" value="PYU1_G011419"/>
</dbReference>
<dbReference type="InParanoid" id="K3X2J5"/>
<name>K3X2J5_GLOUD</name>
<dbReference type="STRING" id="431595.K3X2J5"/>
<evidence type="ECO:0000313" key="1">
    <source>
        <dbReference type="EnsemblProtists" id="PYU1_T011444"/>
    </source>
</evidence>
<keyword evidence="2" id="KW-1185">Reference proteome</keyword>
<dbReference type="EMBL" id="GL376571">
    <property type="status" value="NOT_ANNOTATED_CDS"/>
    <property type="molecule type" value="Genomic_DNA"/>
</dbReference>
<dbReference type="InterPro" id="IPR032466">
    <property type="entry name" value="Metal_Hydrolase"/>
</dbReference>
<dbReference type="Proteomes" id="UP000019132">
    <property type="component" value="Unassembled WGS sequence"/>
</dbReference>
<proteinExistence type="predicted"/>
<dbReference type="AlphaFoldDB" id="K3X2J5"/>
<sequence length="62" mass="6997">SSSAQHALDDAKQFIKYTLAKQNELVLPVLTPRFIPTCTLELLRGLGALAKQYKRAWRIPCI</sequence>
<organism evidence="1 2">
    <name type="scientific">Globisporangium ultimum (strain ATCC 200006 / CBS 805.95 / DAOM BR144)</name>
    <name type="common">Pythium ultimum</name>
    <dbReference type="NCBI Taxonomy" id="431595"/>
    <lineage>
        <taxon>Eukaryota</taxon>
        <taxon>Sar</taxon>
        <taxon>Stramenopiles</taxon>
        <taxon>Oomycota</taxon>
        <taxon>Peronosporomycetes</taxon>
        <taxon>Pythiales</taxon>
        <taxon>Pythiaceae</taxon>
        <taxon>Globisporangium</taxon>
    </lineage>
</organism>
<dbReference type="Gene3D" id="3.20.20.140">
    <property type="entry name" value="Metal-dependent hydrolases"/>
    <property type="match status" value="1"/>
</dbReference>
<dbReference type="SUPFAM" id="SSF51556">
    <property type="entry name" value="Metallo-dependent hydrolases"/>
    <property type="match status" value="1"/>
</dbReference>
<reference evidence="2" key="1">
    <citation type="journal article" date="2010" name="Genome Biol.">
        <title>Genome sequence of the necrotrophic plant pathogen Pythium ultimum reveals original pathogenicity mechanisms and effector repertoire.</title>
        <authorList>
            <person name="Levesque C.A."/>
            <person name="Brouwer H."/>
            <person name="Cano L."/>
            <person name="Hamilton J.P."/>
            <person name="Holt C."/>
            <person name="Huitema E."/>
            <person name="Raffaele S."/>
            <person name="Robideau G.P."/>
            <person name="Thines M."/>
            <person name="Win J."/>
            <person name="Zerillo M.M."/>
            <person name="Beakes G.W."/>
            <person name="Boore J.L."/>
            <person name="Busam D."/>
            <person name="Dumas B."/>
            <person name="Ferriera S."/>
            <person name="Fuerstenberg S.I."/>
            <person name="Gachon C.M."/>
            <person name="Gaulin E."/>
            <person name="Govers F."/>
            <person name="Grenville-Briggs L."/>
            <person name="Horner N."/>
            <person name="Hostetler J."/>
            <person name="Jiang R.H."/>
            <person name="Johnson J."/>
            <person name="Krajaejun T."/>
            <person name="Lin H."/>
            <person name="Meijer H.J."/>
            <person name="Moore B."/>
            <person name="Morris P."/>
            <person name="Phuntmart V."/>
            <person name="Puiu D."/>
            <person name="Shetty J."/>
            <person name="Stajich J.E."/>
            <person name="Tripathy S."/>
            <person name="Wawra S."/>
            <person name="van West P."/>
            <person name="Whitty B.R."/>
            <person name="Coutinho P.M."/>
            <person name="Henrissat B."/>
            <person name="Martin F."/>
            <person name="Thomas P.D."/>
            <person name="Tyler B.M."/>
            <person name="De Vries R.P."/>
            <person name="Kamoun S."/>
            <person name="Yandell M."/>
            <person name="Tisserat N."/>
            <person name="Buell C.R."/>
        </authorList>
    </citation>
    <scope>NUCLEOTIDE SEQUENCE</scope>
    <source>
        <strain evidence="2">DAOM:BR144</strain>
    </source>
</reference>
<accession>K3X2J5</accession>
<reference evidence="2" key="2">
    <citation type="submission" date="2010-04" db="EMBL/GenBank/DDBJ databases">
        <authorList>
            <person name="Buell R."/>
            <person name="Hamilton J."/>
            <person name="Hostetler J."/>
        </authorList>
    </citation>
    <scope>NUCLEOTIDE SEQUENCE [LARGE SCALE GENOMIC DNA]</scope>
    <source>
        <strain evidence="2">DAOM:BR144</strain>
    </source>
</reference>
<dbReference type="HOGENOM" id="CLU_2911270_0_0_1"/>
<reference evidence="1" key="3">
    <citation type="submission" date="2015-02" db="UniProtKB">
        <authorList>
            <consortium name="EnsemblProtists"/>
        </authorList>
    </citation>
    <scope>IDENTIFICATION</scope>
    <source>
        <strain evidence="1">DAOM BR144</strain>
    </source>
</reference>